<dbReference type="GO" id="GO:0051177">
    <property type="term" value="P:meiotic sister chromatid cohesion"/>
    <property type="evidence" value="ECO:0007669"/>
    <property type="project" value="InterPro"/>
</dbReference>
<evidence type="ECO:0000313" key="4">
    <source>
        <dbReference type="Proteomes" id="UP000187203"/>
    </source>
</evidence>
<feature type="region of interest" description="Disordered" evidence="1">
    <location>
        <begin position="130"/>
        <end position="157"/>
    </location>
</feature>
<feature type="compositionally biased region" description="Basic and acidic residues" evidence="1">
    <location>
        <begin position="130"/>
        <end position="139"/>
    </location>
</feature>
<dbReference type="STRING" id="93759.A0A1R3GSW6"/>
<dbReference type="PANTHER" id="PTHR46740:SF1">
    <property type="entry name" value="DYAD PROTEIN"/>
    <property type="match status" value="1"/>
</dbReference>
<evidence type="ECO:0000259" key="2">
    <source>
        <dbReference type="Pfam" id="PF25874"/>
    </source>
</evidence>
<comment type="caution">
    <text evidence="3">The sequence shown here is derived from an EMBL/GenBank/DDBJ whole genome shotgun (WGS) entry which is preliminary data.</text>
</comment>
<dbReference type="GO" id="GO:0007131">
    <property type="term" value="P:reciprocal meiotic recombination"/>
    <property type="evidence" value="ECO:0007669"/>
    <property type="project" value="InterPro"/>
</dbReference>
<proteinExistence type="predicted"/>
<dbReference type="Proteomes" id="UP000187203">
    <property type="component" value="Unassembled WGS sequence"/>
</dbReference>
<organism evidence="3 4">
    <name type="scientific">Corchorus olitorius</name>
    <dbReference type="NCBI Taxonomy" id="93759"/>
    <lineage>
        <taxon>Eukaryota</taxon>
        <taxon>Viridiplantae</taxon>
        <taxon>Streptophyta</taxon>
        <taxon>Embryophyta</taxon>
        <taxon>Tracheophyta</taxon>
        <taxon>Spermatophyta</taxon>
        <taxon>Magnoliopsida</taxon>
        <taxon>eudicotyledons</taxon>
        <taxon>Gunneridae</taxon>
        <taxon>Pentapetalae</taxon>
        <taxon>rosids</taxon>
        <taxon>malvids</taxon>
        <taxon>Malvales</taxon>
        <taxon>Malvaceae</taxon>
        <taxon>Grewioideae</taxon>
        <taxon>Apeibeae</taxon>
        <taxon>Corchorus</taxon>
    </lineage>
</organism>
<evidence type="ECO:0000313" key="3">
    <source>
        <dbReference type="EMBL" id="OMO61149.1"/>
    </source>
</evidence>
<dbReference type="InterPro" id="IPR059080">
    <property type="entry name" value="WHD_PTC1"/>
</dbReference>
<dbReference type="Pfam" id="PF25874">
    <property type="entry name" value="WHD_plant_repro"/>
    <property type="match status" value="1"/>
</dbReference>
<keyword evidence="4" id="KW-1185">Reference proteome</keyword>
<sequence>MRVTIGSNMEGNMLFYVSEKEFWLYQLNILVLFVYLGASELYRSCEGVAEASKKGFCWLQLKRLGMAEWGVSRQKFMGPLGDSTAKQSSGLIKEEYDEDDEKPLIAELTSCRQLRKRKCLSSDQIKTENAERCGRERSDSGCNKSKQKKRNSSAERWSTDRYKLAEENMLEIMKAQGAVFEKPISRPALRTAARKLIGDTGLLDHLLKHIDGKVAPGGTDRFRRCYNTSGVMEYWLESAELANIRKEAGMSPFWRKPDGGSFQDPACAVELKLLKEEMAKMKRDMQELLSKQQEQGQANSIEEMQKEMVKWKAKTDERLTEFSSSLNGMQEMCKELVPWKARVEQQLLEMSNSLSSLQASKQCDIFSPASERWEDWLESSNLDNLQGGNLAPWLESPVDFGLDAAVQDIDVATLAWPKPSHSPSHGPISVGDLDVLDGEMAKKKRDVQELAPNRQEEDQANVTLDSSVTTNSKLDLDNSLMLFQEMLKDWMKWKAKIEQQMMEMSGAISALQTSRQ</sequence>
<dbReference type="AlphaFoldDB" id="A0A1R3GSW6"/>
<evidence type="ECO:0000256" key="1">
    <source>
        <dbReference type="SAM" id="MobiDB-lite"/>
    </source>
</evidence>
<name>A0A1R3GSW6_9ROSI</name>
<gene>
    <name evidence="3" type="ORF">COLO4_33536</name>
</gene>
<feature type="domain" description="PTC1-like winged helix-turn-helix" evidence="2">
    <location>
        <begin position="156"/>
        <end position="238"/>
    </location>
</feature>
<protein>
    <recommendedName>
        <fullName evidence="2">PTC1-like winged helix-turn-helix domain-containing protein</fullName>
    </recommendedName>
</protein>
<reference evidence="4" key="1">
    <citation type="submission" date="2013-09" db="EMBL/GenBank/DDBJ databases">
        <title>Corchorus olitorius genome sequencing.</title>
        <authorList>
            <person name="Alam M."/>
            <person name="Haque M.S."/>
            <person name="Islam M.S."/>
            <person name="Emdad E.M."/>
            <person name="Islam M.M."/>
            <person name="Ahmed B."/>
            <person name="Halim A."/>
            <person name="Hossen Q.M.M."/>
            <person name="Hossain M.Z."/>
            <person name="Ahmed R."/>
            <person name="Khan M.M."/>
            <person name="Islam R."/>
            <person name="Rashid M.M."/>
            <person name="Khan S.A."/>
            <person name="Rahman M.S."/>
            <person name="Alam M."/>
            <person name="Yahiya A.S."/>
            <person name="Khan M.S."/>
            <person name="Azam M.S."/>
            <person name="Haque T."/>
            <person name="Lashkar M.Z.H."/>
            <person name="Akhand A.I."/>
            <person name="Morshed G."/>
            <person name="Roy S."/>
            <person name="Uddin K.S."/>
            <person name="Rabeya T."/>
            <person name="Hossain A.S."/>
            <person name="Chowdhury A."/>
            <person name="Snigdha A.R."/>
            <person name="Mortoza M.S."/>
            <person name="Matin S.A."/>
            <person name="Hoque S.M.E."/>
            <person name="Islam M.K."/>
            <person name="Roy D.K."/>
            <person name="Haider R."/>
            <person name="Moosa M.M."/>
            <person name="Elias S.M."/>
            <person name="Hasan A.M."/>
            <person name="Jahan S."/>
            <person name="Shafiuddin M."/>
            <person name="Mahmood N."/>
            <person name="Shommy N.S."/>
        </authorList>
    </citation>
    <scope>NUCLEOTIDE SEQUENCE [LARGE SCALE GENOMIC DNA]</scope>
    <source>
        <strain evidence="4">cv. O-4</strain>
    </source>
</reference>
<dbReference type="InterPro" id="IPR044221">
    <property type="entry name" value="DYAD/AMEIOTIC1"/>
</dbReference>
<dbReference type="PANTHER" id="PTHR46740">
    <property type="entry name" value="PROTEIN DYAD"/>
    <property type="match status" value="1"/>
</dbReference>
<accession>A0A1R3GSW6</accession>
<dbReference type="EMBL" id="AWUE01021753">
    <property type="protein sequence ID" value="OMO61149.1"/>
    <property type="molecule type" value="Genomic_DNA"/>
</dbReference>
<dbReference type="OrthoDB" id="515863at2759"/>